<evidence type="ECO:0000256" key="1">
    <source>
        <dbReference type="SAM" id="MobiDB-lite"/>
    </source>
</evidence>
<dbReference type="AlphaFoldDB" id="A0A1S2QJC8"/>
<dbReference type="OrthoDB" id="4337596at2"/>
<feature type="compositionally biased region" description="Low complexity" evidence="1">
    <location>
        <begin position="51"/>
        <end position="63"/>
    </location>
</feature>
<feature type="signal peptide" evidence="2">
    <location>
        <begin position="1"/>
        <end position="27"/>
    </location>
</feature>
<gene>
    <name evidence="3" type="ORF">BIV23_09320</name>
</gene>
<feature type="compositionally biased region" description="Polar residues" evidence="1">
    <location>
        <begin position="38"/>
        <end position="50"/>
    </location>
</feature>
<organism evidence="3 4">
    <name type="scientific">Streptomyces monashensis</name>
    <dbReference type="NCBI Taxonomy" id="1678012"/>
    <lineage>
        <taxon>Bacteria</taxon>
        <taxon>Bacillati</taxon>
        <taxon>Actinomycetota</taxon>
        <taxon>Actinomycetes</taxon>
        <taxon>Kitasatosporales</taxon>
        <taxon>Streptomycetaceae</taxon>
        <taxon>Streptomyces</taxon>
    </lineage>
</organism>
<protein>
    <recommendedName>
        <fullName evidence="5">Chaplin domain-containing protein</fullName>
    </recommendedName>
</protein>
<keyword evidence="4" id="KW-1185">Reference proteome</keyword>
<dbReference type="EMBL" id="MLYO01000016">
    <property type="protein sequence ID" value="OIK06174.1"/>
    <property type="molecule type" value="Genomic_DNA"/>
</dbReference>
<evidence type="ECO:0000313" key="4">
    <source>
        <dbReference type="Proteomes" id="UP000179642"/>
    </source>
</evidence>
<accession>A0A1S2QJC8</accession>
<proteinExistence type="predicted"/>
<feature type="chain" id="PRO_5039597931" description="Chaplin domain-containing protein" evidence="2">
    <location>
        <begin position="28"/>
        <end position="107"/>
    </location>
</feature>
<name>A0A1S2QJC8_9ACTN</name>
<dbReference type="RefSeq" id="WP_071380299.1">
    <property type="nucleotide sequence ID" value="NZ_MLYO01000016.1"/>
</dbReference>
<reference evidence="3 4" key="1">
    <citation type="submission" date="2016-10" db="EMBL/GenBank/DDBJ databases">
        <title>Genome sequence of Streptomyces sp. MUSC 1.</title>
        <authorList>
            <person name="Lee L.-H."/>
            <person name="Ser H.-L."/>
            <person name="Law J.W.-F."/>
        </authorList>
    </citation>
    <scope>NUCLEOTIDE SEQUENCE [LARGE SCALE GENOMIC DNA]</scope>
    <source>
        <strain evidence="3 4">MUSC 1</strain>
    </source>
</reference>
<keyword evidence="2" id="KW-0732">Signal</keyword>
<evidence type="ECO:0000313" key="3">
    <source>
        <dbReference type="EMBL" id="OIK06174.1"/>
    </source>
</evidence>
<evidence type="ECO:0000256" key="2">
    <source>
        <dbReference type="SAM" id="SignalP"/>
    </source>
</evidence>
<evidence type="ECO:0008006" key="5">
    <source>
        <dbReference type="Google" id="ProtNLM"/>
    </source>
</evidence>
<feature type="region of interest" description="Disordered" evidence="1">
    <location>
        <begin position="38"/>
        <end position="107"/>
    </location>
</feature>
<comment type="caution">
    <text evidence="3">The sequence shown here is derived from an EMBL/GenBank/DDBJ whole genome shotgun (WGS) entry which is preliminary data.</text>
</comment>
<dbReference type="Proteomes" id="UP000179642">
    <property type="component" value="Unassembled WGS sequence"/>
</dbReference>
<sequence>MFRGTTARIRFALLAAALLAFQLFALAGSFASAHTLSQTQANAKPGTTSPATAAHEGAGSAACAREHPLITGRAAGADAPGIPGTVGPRAPKASRPHTPAALQVFPS</sequence>